<proteinExistence type="predicted"/>
<dbReference type="CDD" id="cd03214">
    <property type="entry name" value="ABC_Iron-Siderophores_B12_Hemin"/>
    <property type="match status" value="1"/>
</dbReference>
<sequence>MIRGTNLTVRLGGRVILDGVDCTVRPGRVTVVMGKNGAGKSTLLNRLASRNSEGAVAGAVEVDGRCLSVYDPKELGRKRAVLAQSVHLGFPLSVAEVVEIGCYGRYDALTTRQRRERVRHYLDLLELTDLRDRSYPTLSGGEQKRVLLAKCLLQLDHDGTDQKTNHYLLLDEPTAALDVEQQYRFVHLATGLARERGMGVFAVLHDLNLAARFADDLIFLKGGKLVAAGPKASVLTKTIIRTTFDVDCLIQAHPRADCPLITTLPYEQPNLAPACAPQRT</sequence>
<evidence type="ECO:0000259" key="6">
    <source>
        <dbReference type="PROSITE" id="PS50893"/>
    </source>
</evidence>
<evidence type="ECO:0000256" key="5">
    <source>
        <dbReference type="ARBA" id="ARBA00037066"/>
    </source>
</evidence>
<dbReference type="SMART" id="SM00382">
    <property type="entry name" value="AAA"/>
    <property type="match status" value="1"/>
</dbReference>
<dbReference type="PROSITE" id="PS00211">
    <property type="entry name" value="ABC_TRANSPORTER_1"/>
    <property type="match status" value="1"/>
</dbReference>
<dbReference type="PANTHER" id="PTHR42794">
    <property type="entry name" value="HEMIN IMPORT ATP-BINDING PROTEIN HMUV"/>
    <property type="match status" value="1"/>
</dbReference>
<dbReference type="InterPro" id="IPR003439">
    <property type="entry name" value="ABC_transporter-like_ATP-bd"/>
</dbReference>
<evidence type="ECO:0000313" key="8">
    <source>
        <dbReference type="Proteomes" id="UP000770785"/>
    </source>
</evidence>
<dbReference type="SUPFAM" id="SSF52540">
    <property type="entry name" value="P-loop containing nucleoside triphosphate hydrolases"/>
    <property type="match status" value="1"/>
</dbReference>
<dbReference type="EMBL" id="JAATJH010000003">
    <property type="protein sequence ID" value="NJC26769.1"/>
    <property type="molecule type" value="Genomic_DNA"/>
</dbReference>
<dbReference type="InterPro" id="IPR017871">
    <property type="entry name" value="ABC_transporter-like_CS"/>
</dbReference>
<gene>
    <name evidence="7" type="ORF">GGR27_002279</name>
</gene>
<evidence type="ECO:0000256" key="1">
    <source>
        <dbReference type="ARBA" id="ARBA00022448"/>
    </source>
</evidence>
<keyword evidence="8" id="KW-1185">Reference proteome</keyword>
<name>A0ABX0XBZ3_9BACT</name>
<dbReference type="PANTHER" id="PTHR42794:SF1">
    <property type="entry name" value="HEMIN IMPORT ATP-BINDING PROTEIN HMUV"/>
    <property type="match status" value="1"/>
</dbReference>
<comment type="caution">
    <text evidence="7">The sequence shown here is derived from an EMBL/GenBank/DDBJ whole genome shotgun (WGS) entry which is preliminary data.</text>
</comment>
<keyword evidence="2" id="KW-0547">Nucleotide-binding</keyword>
<dbReference type="InterPro" id="IPR003593">
    <property type="entry name" value="AAA+_ATPase"/>
</dbReference>
<dbReference type="Pfam" id="PF00005">
    <property type="entry name" value="ABC_tran"/>
    <property type="match status" value="1"/>
</dbReference>
<evidence type="ECO:0000256" key="3">
    <source>
        <dbReference type="ARBA" id="ARBA00022840"/>
    </source>
</evidence>
<keyword evidence="1" id="KW-0813">Transport</keyword>
<reference evidence="7 8" key="1">
    <citation type="submission" date="2020-03" db="EMBL/GenBank/DDBJ databases">
        <title>Genomic Encyclopedia of Type Strains, Phase IV (KMG-IV): sequencing the most valuable type-strain genomes for metagenomic binning, comparative biology and taxonomic classification.</title>
        <authorList>
            <person name="Goeker M."/>
        </authorList>
    </citation>
    <scope>NUCLEOTIDE SEQUENCE [LARGE SCALE GENOMIC DNA]</scope>
    <source>
        <strain evidence="7 8">DSM 105096</strain>
    </source>
</reference>
<feature type="domain" description="ABC transporter" evidence="6">
    <location>
        <begin position="2"/>
        <end position="247"/>
    </location>
</feature>
<evidence type="ECO:0000313" key="7">
    <source>
        <dbReference type="EMBL" id="NJC26769.1"/>
    </source>
</evidence>
<keyword evidence="3 7" id="KW-0067">ATP-binding</keyword>
<accession>A0ABX0XBZ3</accession>
<dbReference type="Gene3D" id="3.40.50.300">
    <property type="entry name" value="P-loop containing nucleotide triphosphate hydrolases"/>
    <property type="match status" value="1"/>
</dbReference>
<dbReference type="Proteomes" id="UP000770785">
    <property type="component" value="Unassembled WGS sequence"/>
</dbReference>
<evidence type="ECO:0000256" key="4">
    <source>
        <dbReference type="ARBA" id="ARBA00022967"/>
    </source>
</evidence>
<dbReference type="RefSeq" id="WP_168037533.1">
    <property type="nucleotide sequence ID" value="NZ_JAATJH010000003.1"/>
</dbReference>
<organism evidence="7 8">
    <name type="scientific">Neolewinella antarctica</name>
    <dbReference type="NCBI Taxonomy" id="442734"/>
    <lineage>
        <taxon>Bacteria</taxon>
        <taxon>Pseudomonadati</taxon>
        <taxon>Bacteroidota</taxon>
        <taxon>Saprospiria</taxon>
        <taxon>Saprospirales</taxon>
        <taxon>Lewinellaceae</taxon>
        <taxon>Neolewinella</taxon>
    </lineage>
</organism>
<comment type="function">
    <text evidence="5">Part of the ABC transporter complex HmuTUV involved in hemin import. Responsible for energy coupling to the transport system.</text>
</comment>
<dbReference type="GO" id="GO:0005524">
    <property type="term" value="F:ATP binding"/>
    <property type="evidence" value="ECO:0007669"/>
    <property type="project" value="UniProtKB-KW"/>
</dbReference>
<dbReference type="PROSITE" id="PS50893">
    <property type="entry name" value="ABC_TRANSPORTER_2"/>
    <property type="match status" value="1"/>
</dbReference>
<evidence type="ECO:0000256" key="2">
    <source>
        <dbReference type="ARBA" id="ARBA00022741"/>
    </source>
</evidence>
<keyword evidence="4" id="KW-1278">Translocase</keyword>
<dbReference type="InterPro" id="IPR027417">
    <property type="entry name" value="P-loop_NTPase"/>
</dbReference>
<protein>
    <submittedName>
        <fullName evidence="7">Iron complex transport system ATP-binding protein</fullName>
    </submittedName>
</protein>
<dbReference type="NCBIfam" id="NF010068">
    <property type="entry name" value="PRK13548.1"/>
    <property type="match status" value="1"/>
</dbReference>